<evidence type="ECO:0000256" key="1">
    <source>
        <dbReference type="SAM" id="MobiDB-lite"/>
    </source>
</evidence>
<dbReference type="EMBL" id="CP099490">
    <property type="protein sequence ID" value="USQ77252.1"/>
    <property type="molecule type" value="Genomic_DNA"/>
</dbReference>
<evidence type="ECO:0000259" key="2">
    <source>
        <dbReference type="Pfam" id="PF13338"/>
    </source>
</evidence>
<name>A0ABY4YKV3_9MICO</name>
<feature type="region of interest" description="Disordered" evidence="1">
    <location>
        <begin position="239"/>
        <end position="276"/>
    </location>
</feature>
<keyword evidence="4" id="KW-1185">Reference proteome</keyword>
<organism evidence="3 4">
    <name type="scientific">Ornithinimicrobium cryptoxanthini</name>
    <dbReference type="NCBI Taxonomy" id="2934161"/>
    <lineage>
        <taxon>Bacteria</taxon>
        <taxon>Bacillati</taxon>
        <taxon>Actinomycetota</taxon>
        <taxon>Actinomycetes</taxon>
        <taxon>Micrococcales</taxon>
        <taxon>Ornithinimicrobiaceae</taxon>
        <taxon>Ornithinimicrobium</taxon>
    </lineage>
</organism>
<feature type="domain" description="AbiEi antitoxin N-terminal" evidence="2">
    <location>
        <begin position="8"/>
        <end position="53"/>
    </location>
</feature>
<evidence type="ECO:0000313" key="4">
    <source>
        <dbReference type="Proteomes" id="UP001056535"/>
    </source>
</evidence>
<proteinExistence type="predicted"/>
<reference evidence="3" key="1">
    <citation type="submission" date="2022-06" db="EMBL/GenBank/DDBJ databases">
        <title>Ornithinimicrobium JY.X270.</title>
        <authorList>
            <person name="Huang Y."/>
        </authorList>
    </citation>
    <scope>NUCLEOTIDE SEQUENCE</scope>
    <source>
        <strain evidence="3">JY.X270</strain>
    </source>
</reference>
<accession>A0ABY4YKV3</accession>
<dbReference type="Proteomes" id="UP001056535">
    <property type="component" value="Chromosome"/>
</dbReference>
<gene>
    <name evidence="3" type="ORF">NF557_04875</name>
</gene>
<sequence>MEPEVMSAVMRLANSQHGVISRAQALGRGMTPKQVFHAVHSGRWRRIQRGVYLTNSGKPDWHARAWAALLCAGTGAALSHSSAAYMWGLESKAPSMLRIAVPEGRTVVRPRGARIVRRRSLEVVERMGMCVTSVRQTVLDLTAQPGFTLDETSALLGRAAQRQLLKPDSLLKALEDYWHHPMADRLRRACADAVEGVESSLESRILRTVIRSHGLSGFALQVPLDVTRTSVAEAEALRAGTMGTHSPARPAGTMGTPIPGAGTSRADSTNGPTERNDLRNVLLGIRVEGDGVEWHRDSFHEDRRRDRKAAAAGDLTVRVTWDAAEQPCEVALDLALTMTHRGWTGAPSACGPSCDLPQRWAALTRHIAS</sequence>
<protein>
    <submittedName>
        <fullName evidence="3">Type IV toxin-antitoxin system AbiEi family antitoxin domain-containing protein</fullName>
    </submittedName>
</protein>
<dbReference type="Pfam" id="PF13338">
    <property type="entry name" value="AbiEi_4"/>
    <property type="match status" value="1"/>
</dbReference>
<evidence type="ECO:0000313" key="3">
    <source>
        <dbReference type="EMBL" id="USQ77252.1"/>
    </source>
</evidence>
<dbReference type="InterPro" id="IPR025159">
    <property type="entry name" value="AbiEi_N"/>
</dbReference>
<dbReference type="RefSeq" id="WP_252622191.1">
    <property type="nucleotide sequence ID" value="NZ_CP099490.1"/>
</dbReference>